<dbReference type="AlphaFoldDB" id="K4APC6"/>
<sequence length="66" mass="6866">MLAGLPRAQLPHLHLPPPITPQPRLLAHAIWGDDDEVGAPELARLGFVGAEAHGAAAGLRQHPAAT</sequence>
<keyword evidence="2" id="KW-1185">Reference proteome</keyword>
<reference evidence="1" key="2">
    <citation type="submission" date="2018-08" db="UniProtKB">
        <authorList>
            <consortium name="EnsemblPlants"/>
        </authorList>
    </citation>
    <scope>IDENTIFICATION</scope>
    <source>
        <strain evidence="1">Yugu1</strain>
    </source>
</reference>
<reference evidence="2" key="1">
    <citation type="journal article" date="2012" name="Nat. Biotechnol.">
        <title>Reference genome sequence of the model plant Setaria.</title>
        <authorList>
            <person name="Bennetzen J.L."/>
            <person name="Schmutz J."/>
            <person name="Wang H."/>
            <person name="Percifield R."/>
            <person name="Hawkins J."/>
            <person name="Pontaroli A.C."/>
            <person name="Estep M."/>
            <person name="Feng L."/>
            <person name="Vaughn J.N."/>
            <person name="Grimwood J."/>
            <person name="Jenkins J."/>
            <person name="Barry K."/>
            <person name="Lindquist E."/>
            <person name="Hellsten U."/>
            <person name="Deshpande S."/>
            <person name="Wang X."/>
            <person name="Wu X."/>
            <person name="Mitros T."/>
            <person name="Triplett J."/>
            <person name="Yang X."/>
            <person name="Ye C.Y."/>
            <person name="Mauro-Herrera M."/>
            <person name="Wang L."/>
            <person name="Li P."/>
            <person name="Sharma M."/>
            <person name="Sharma R."/>
            <person name="Ronald P.C."/>
            <person name="Panaud O."/>
            <person name="Kellogg E.A."/>
            <person name="Brutnell T.P."/>
            <person name="Doust A.N."/>
            <person name="Tuskan G.A."/>
            <person name="Rokhsar D."/>
            <person name="Devos K.M."/>
        </authorList>
    </citation>
    <scope>NUCLEOTIDE SEQUENCE [LARGE SCALE GENOMIC DNA]</scope>
    <source>
        <strain evidence="2">cv. Yugu1</strain>
    </source>
</reference>
<dbReference type="EMBL" id="AGNK02005577">
    <property type="status" value="NOT_ANNOTATED_CDS"/>
    <property type="molecule type" value="Genomic_DNA"/>
</dbReference>
<dbReference type="Proteomes" id="UP000004995">
    <property type="component" value="Unassembled WGS sequence"/>
</dbReference>
<dbReference type="EnsemblPlants" id="KQK88825">
    <property type="protein sequence ID" value="KQK88825"/>
    <property type="gene ID" value="SETIT_040774mg"/>
</dbReference>
<accession>K4APC6</accession>
<dbReference type="InParanoid" id="K4APC6"/>
<protein>
    <submittedName>
        <fullName evidence="1">Uncharacterized protein</fullName>
    </submittedName>
</protein>
<evidence type="ECO:0000313" key="2">
    <source>
        <dbReference type="Proteomes" id="UP000004995"/>
    </source>
</evidence>
<dbReference type="HOGENOM" id="CLU_2836076_0_0_1"/>
<proteinExistence type="predicted"/>
<evidence type="ECO:0000313" key="1">
    <source>
        <dbReference type="EnsemblPlants" id="KQK88825"/>
    </source>
</evidence>
<dbReference type="Gramene" id="KQK88825">
    <property type="protein sequence ID" value="KQK88825"/>
    <property type="gene ID" value="SETIT_040774mg"/>
</dbReference>
<organism evidence="1 2">
    <name type="scientific">Setaria italica</name>
    <name type="common">Foxtail millet</name>
    <name type="synonym">Panicum italicum</name>
    <dbReference type="NCBI Taxonomy" id="4555"/>
    <lineage>
        <taxon>Eukaryota</taxon>
        <taxon>Viridiplantae</taxon>
        <taxon>Streptophyta</taxon>
        <taxon>Embryophyta</taxon>
        <taxon>Tracheophyta</taxon>
        <taxon>Spermatophyta</taxon>
        <taxon>Magnoliopsida</taxon>
        <taxon>Liliopsida</taxon>
        <taxon>Poales</taxon>
        <taxon>Poaceae</taxon>
        <taxon>PACMAD clade</taxon>
        <taxon>Panicoideae</taxon>
        <taxon>Panicodae</taxon>
        <taxon>Paniceae</taxon>
        <taxon>Cenchrinae</taxon>
        <taxon>Setaria</taxon>
    </lineage>
</organism>
<name>K4APC6_SETIT</name>